<proteinExistence type="predicted"/>
<reference evidence="4" key="1">
    <citation type="journal article" date="2019" name="Int. J. Syst. Evol. Microbiol.">
        <title>The Global Catalogue of Microorganisms (GCM) 10K type strain sequencing project: providing services to taxonomists for standard genome sequencing and annotation.</title>
        <authorList>
            <consortium name="The Broad Institute Genomics Platform"/>
            <consortium name="The Broad Institute Genome Sequencing Center for Infectious Disease"/>
            <person name="Wu L."/>
            <person name="Ma J."/>
        </authorList>
    </citation>
    <scope>NUCLEOTIDE SEQUENCE [LARGE SCALE GENOMIC DNA]</scope>
    <source>
        <strain evidence="4">JCM 9095</strain>
    </source>
</reference>
<dbReference type="EMBL" id="BAAAUH010000013">
    <property type="protein sequence ID" value="GAA3173878.1"/>
    <property type="molecule type" value="Genomic_DNA"/>
</dbReference>
<evidence type="ECO:0008006" key="5">
    <source>
        <dbReference type="Google" id="ProtNLM"/>
    </source>
</evidence>
<feature type="compositionally biased region" description="Low complexity" evidence="1">
    <location>
        <begin position="79"/>
        <end position="95"/>
    </location>
</feature>
<feature type="region of interest" description="Disordered" evidence="1">
    <location>
        <begin position="79"/>
        <end position="151"/>
    </location>
</feature>
<feature type="region of interest" description="Disordered" evidence="1">
    <location>
        <begin position="1"/>
        <end position="39"/>
    </location>
</feature>
<organism evidence="3 4">
    <name type="scientific">Streptomyces virens</name>
    <dbReference type="NCBI Taxonomy" id="285572"/>
    <lineage>
        <taxon>Bacteria</taxon>
        <taxon>Bacillati</taxon>
        <taxon>Actinomycetota</taxon>
        <taxon>Actinomycetes</taxon>
        <taxon>Kitasatosporales</taxon>
        <taxon>Streptomycetaceae</taxon>
        <taxon>Streptomyces</taxon>
    </lineage>
</organism>
<protein>
    <recommendedName>
        <fullName evidence="5">Serine/threonine protein kinase</fullName>
    </recommendedName>
</protein>
<comment type="caution">
    <text evidence="3">The sequence shown here is derived from an EMBL/GenBank/DDBJ whole genome shotgun (WGS) entry which is preliminary data.</text>
</comment>
<sequence length="275" mass="28668">MTGQTTSPPDPPGGQSFTAAPTDRARTYQTGRDQTINEHHHYAPRGSLKTGMAWSLAGAAILALGAFVGVDLWEKQHGAAGASPAGDAKAPDSLPSAPPSTSPEPSGTVSPSALPSGEPSQPESAAPASHPTPSASTSGPPPNPATSCTGWKESGVSRVQVKACGRIANDRLYMSAEWRTTSGSALVDVYIWLEDATGSEVVYPGTSMRHGMPSYNMAAWPTPKTKAQWKEYPVGEPLQHGELYQVSVSVMEKGGAKPNINNPAVKGHQLGLVYT</sequence>
<gene>
    <name evidence="3" type="ORF">GCM10010451_23310</name>
</gene>
<keyword evidence="2" id="KW-0812">Transmembrane</keyword>
<dbReference type="Proteomes" id="UP001501866">
    <property type="component" value="Unassembled WGS sequence"/>
</dbReference>
<keyword evidence="2" id="KW-1133">Transmembrane helix</keyword>
<evidence type="ECO:0000256" key="1">
    <source>
        <dbReference type="SAM" id="MobiDB-lite"/>
    </source>
</evidence>
<feature type="compositionally biased region" description="Low complexity" evidence="1">
    <location>
        <begin position="122"/>
        <end position="138"/>
    </location>
</feature>
<feature type="transmembrane region" description="Helical" evidence="2">
    <location>
        <begin position="52"/>
        <end position="73"/>
    </location>
</feature>
<evidence type="ECO:0000313" key="4">
    <source>
        <dbReference type="Proteomes" id="UP001501866"/>
    </source>
</evidence>
<feature type="compositionally biased region" description="Low complexity" evidence="1">
    <location>
        <begin position="103"/>
        <end position="112"/>
    </location>
</feature>
<keyword evidence="4" id="KW-1185">Reference proteome</keyword>
<keyword evidence="2" id="KW-0472">Membrane</keyword>
<name>A0ABP6PCI9_9ACTN</name>
<evidence type="ECO:0000256" key="2">
    <source>
        <dbReference type="SAM" id="Phobius"/>
    </source>
</evidence>
<evidence type="ECO:0000313" key="3">
    <source>
        <dbReference type="EMBL" id="GAA3173878.1"/>
    </source>
</evidence>
<accession>A0ABP6PCI9</accession>